<proteinExistence type="predicted"/>
<dbReference type="OrthoDB" id="3337229at2"/>
<dbReference type="KEGG" id="fra:Francci3_0497"/>
<name>Q2JFR0_FRACC</name>
<keyword evidence="4" id="KW-1185">Reference proteome</keyword>
<feature type="domain" description="ORC1/DEAH AAA+ ATPase" evidence="2">
    <location>
        <begin position="92"/>
        <end position="227"/>
    </location>
</feature>
<dbReference type="InterPro" id="IPR049945">
    <property type="entry name" value="AAA_22"/>
</dbReference>
<organism evidence="3 4">
    <name type="scientific">Frankia casuarinae (strain DSM 45818 / CECT 9043 / HFP020203 / CcI3)</name>
    <dbReference type="NCBI Taxonomy" id="106370"/>
    <lineage>
        <taxon>Bacteria</taxon>
        <taxon>Bacillati</taxon>
        <taxon>Actinomycetota</taxon>
        <taxon>Actinomycetes</taxon>
        <taxon>Frankiales</taxon>
        <taxon>Frankiaceae</taxon>
        <taxon>Frankia</taxon>
    </lineage>
</organism>
<dbReference type="GO" id="GO:0016887">
    <property type="term" value="F:ATP hydrolysis activity"/>
    <property type="evidence" value="ECO:0007669"/>
    <property type="project" value="InterPro"/>
</dbReference>
<dbReference type="Proteomes" id="UP000001937">
    <property type="component" value="Chromosome"/>
</dbReference>
<evidence type="ECO:0000256" key="1">
    <source>
        <dbReference type="SAM" id="MobiDB-lite"/>
    </source>
</evidence>
<dbReference type="HOGENOM" id="CLU_063018_0_0_11"/>
<sequence>MTAPPDGGERAYSLSTKQGWTTFVTAPDRPRPEALDRAGLAALSATARADYDEQRTVWHANLGPIRTPQMRAVHDDLDDIVEANRQDGDKVKGAAVIDAFPGLGKSTVAQTFARGFHQRQLARYGPTTTGGHERVPVAHVCLTSSTTKRTFNTMLCRFFHLPGSERGNAEHLGHKAADAVLACDTRLIVIDDVHFLDPRRADGRDVANHFKYLANTFPVTFLYVGVGIIRRGLLAEGLGPSEEELAQNGRRWTTLSVDPFEIETEPGRRTWRRLLLAIEKNLILAEGHPGMVADELSDYLFARSTGHFASLMTLIVRGCRRAVRTGQERLTPALLDQVRNDAAEAARQELHAAFTHRRLTSRPASTPRAEPALPAAG</sequence>
<dbReference type="Pfam" id="PF13401">
    <property type="entry name" value="AAA_22"/>
    <property type="match status" value="1"/>
</dbReference>
<protein>
    <recommendedName>
        <fullName evidence="2">ORC1/DEAH AAA+ ATPase domain-containing protein</fullName>
    </recommendedName>
</protein>
<accession>Q2JFR0</accession>
<dbReference type="EMBL" id="CP000249">
    <property type="protein sequence ID" value="ABD09882.1"/>
    <property type="molecule type" value="Genomic_DNA"/>
</dbReference>
<gene>
    <name evidence="3" type="ordered locus">Francci3_0497</name>
</gene>
<dbReference type="RefSeq" id="WP_011434958.1">
    <property type="nucleotide sequence ID" value="NC_007777.1"/>
</dbReference>
<reference evidence="3 4" key="1">
    <citation type="journal article" date="2007" name="Genome Res.">
        <title>Genome characteristics of facultatively symbiotic Frankia sp. strains reflect host range and host plant biogeography.</title>
        <authorList>
            <person name="Normand P."/>
            <person name="Lapierre P."/>
            <person name="Tisa L.S."/>
            <person name="Gogarten J.P."/>
            <person name="Alloisio N."/>
            <person name="Bagnarol E."/>
            <person name="Bassi C.A."/>
            <person name="Berry A.M."/>
            <person name="Bickhart D.M."/>
            <person name="Choisne N."/>
            <person name="Couloux A."/>
            <person name="Cournoyer B."/>
            <person name="Cruveiller S."/>
            <person name="Daubin V."/>
            <person name="Demange N."/>
            <person name="Francino M.P."/>
            <person name="Goltsman E."/>
            <person name="Huang Y."/>
            <person name="Kopp O.R."/>
            <person name="Labarre L."/>
            <person name="Lapidus A."/>
            <person name="Lavire C."/>
            <person name="Marechal J."/>
            <person name="Martinez M."/>
            <person name="Mastronunzio J.E."/>
            <person name="Mullin B.C."/>
            <person name="Niemann J."/>
            <person name="Pujic P."/>
            <person name="Rawnsley T."/>
            <person name="Rouy Z."/>
            <person name="Schenowitz C."/>
            <person name="Sellstedt A."/>
            <person name="Tavares F."/>
            <person name="Tomkins J.P."/>
            <person name="Vallenet D."/>
            <person name="Valverde C."/>
            <person name="Wall L.G."/>
            <person name="Wang Y."/>
            <person name="Medigue C."/>
            <person name="Benson D.R."/>
        </authorList>
    </citation>
    <scope>NUCLEOTIDE SEQUENCE [LARGE SCALE GENOMIC DNA]</scope>
    <source>
        <strain evidence="4">DSM 45818 / CECT 9043 / CcI3</strain>
    </source>
</reference>
<dbReference type="AlphaFoldDB" id="Q2JFR0"/>
<evidence type="ECO:0000313" key="3">
    <source>
        <dbReference type="EMBL" id="ABD09882.1"/>
    </source>
</evidence>
<feature type="region of interest" description="Disordered" evidence="1">
    <location>
        <begin position="353"/>
        <end position="377"/>
    </location>
</feature>
<evidence type="ECO:0000313" key="4">
    <source>
        <dbReference type="Proteomes" id="UP000001937"/>
    </source>
</evidence>
<evidence type="ECO:0000259" key="2">
    <source>
        <dbReference type="Pfam" id="PF13401"/>
    </source>
</evidence>
<dbReference type="InterPro" id="IPR027417">
    <property type="entry name" value="P-loop_NTPase"/>
</dbReference>
<dbReference type="SUPFAM" id="SSF52540">
    <property type="entry name" value="P-loop containing nucleoside triphosphate hydrolases"/>
    <property type="match status" value="1"/>
</dbReference>
<dbReference type="eggNOG" id="COG2842">
    <property type="taxonomic scope" value="Bacteria"/>
</dbReference>
<dbReference type="STRING" id="106370.Francci3_0497"/>